<feature type="region of interest" description="Disordered" evidence="1">
    <location>
        <begin position="97"/>
        <end position="121"/>
    </location>
</feature>
<dbReference type="AlphaFoldDB" id="A0A840A797"/>
<accession>A0A840A797</accession>
<sequence>MKRTPLVLSAALSLAAAVSSSALAQGAIRPGDDSLSCEALSAEVGKLEDAEARRAQRAEAGRKLLGFAGSALASAGPGMIARADAGEGTLLAQQMMRTAGSQAAASAAEGSAPPPAGPQARRLERVRALMTEKGC</sequence>
<gene>
    <name evidence="3" type="ORF">GGQ61_004194</name>
</gene>
<feature type="signal peptide" evidence="2">
    <location>
        <begin position="1"/>
        <end position="24"/>
    </location>
</feature>
<feature type="compositionally biased region" description="Low complexity" evidence="1">
    <location>
        <begin position="99"/>
        <end position="111"/>
    </location>
</feature>
<dbReference type="RefSeq" id="WP_183776954.1">
    <property type="nucleotide sequence ID" value="NZ_JACIDK010000011.1"/>
</dbReference>
<dbReference type="EMBL" id="JACIDK010000011">
    <property type="protein sequence ID" value="MBB3893450.1"/>
    <property type="molecule type" value="Genomic_DNA"/>
</dbReference>
<comment type="caution">
    <text evidence="3">The sequence shown here is derived from an EMBL/GenBank/DDBJ whole genome shotgun (WGS) entry which is preliminary data.</text>
</comment>
<dbReference type="Proteomes" id="UP000530564">
    <property type="component" value="Unassembled WGS sequence"/>
</dbReference>
<reference evidence="3 4" key="1">
    <citation type="submission" date="2020-08" db="EMBL/GenBank/DDBJ databases">
        <title>Genomic Encyclopedia of Type Strains, Phase IV (KMG-IV): sequencing the most valuable type-strain genomes for metagenomic binning, comparative biology and taxonomic classification.</title>
        <authorList>
            <person name="Goeker M."/>
        </authorList>
    </citation>
    <scope>NUCLEOTIDE SEQUENCE [LARGE SCALE GENOMIC DNA]</scope>
    <source>
        <strain evidence="3 4">DSM 21793</strain>
    </source>
</reference>
<evidence type="ECO:0000256" key="1">
    <source>
        <dbReference type="SAM" id="MobiDB-lite"/>
    </source>
</evidence>
<keyword evidence="2" id="KW-0732">Signal</keyword>
<evidence type="ECO:0000313" key="4">
    <source>
        <dbReference type="Proteomes" id="UP000530564"/>
    </source>
</evidence>
<name>A0A840A797_9CAUL</name>
<protein>
    <submittedName>
        <fullName evidence="3">Uncharacterized protein</fullName>
    </submittedName>
</protein>
<feature type="chain" id="PRO_5032411539" evidence="2">
    <location>
        <begin position="25"/>
        <end position="135"/>
    </location>
</feature>
<evidence type="ECO:0000313" key="3">
    <source>
        <dbReference type="EMBL" id="MBB3893450.1"/>
    </source>
</evidence>
<evidence type="ECO:0000256" key="2">
    <source>
        <dbReference type="SAM" id="SignalP"/>
    </source>
</evidence>
<keyword evidence="4" id="KW-1185">Reference proteome</keyword>
<organism evidence="3 4">
    <name type="scientific">Phenylobacterium haematophilum</name>
    <dbReference type="NCBI Taxonomy" id="98513"/>
    <lineage>
        <taxon>Bacteria</taxon>
        <taxon>Pseudomonadati</taxon>
        <taxon>Pseudomonadota</taxon>
        <taxon>Alphaproteobacteria</taxon>
        <taxon>Caulobacterales</taxon>
        <taxon>Caulobacteraceae</taxon>
        <taxon>Phenylobacterium</taxon>
    </lineage>
</organism>
<proteinExistence type="predicted"/>